<protein>
    <submittedName>
        <fullName evidence="1">Uncharacterized protein</fullName>
    </submittedName>
</protein>
<sequence length="63" mass="6891">MLRGEVGDLQAKVAQLEFVVEQLAHCQGMDALFPTPPSVQKLCCTLASSSHDQSLACRYLQAR</sequence>
<comment type="caution">
    <text evidence="1">The sequence shown here is derived from an EMBL/GenBank/DDBJ whole genome shotgun (WGS) entry which is preliminary data.</text>
</comment>
<gene>
    <name evidence="1" type="ORF">HUJ06_001258</name>
</gene>
<accession>A0A822ZMM4</accession>
<evidence type="ECO:0000313" key="2">
    <source>
        <dbReference type="Proteomes" id="UP000607653"/>
    </source>
</evidence>
<reference evidence="1 2" key="1">
    <citation type="journal article" date="2020" name="Mol. Biol. Evol.">
        <title>Distinct Expression and Methylation Patterns for Genes with Different Fates following a Single Whole-Genome Duplication in Flowering Plants.</title>
        <authorList>
            <person name="Shi T."/>
            <person name="Rahmani R.S."/>
            <person name="Gugger P.F."/>
            <person name="Wang M."/>
            <person name="Li H."/>
            <person name="Zhang Y."/>
            <person name="Li Z."/>
            <person name="Wang Q."/>
            <person name="Van de Peer Y."/>
            <person name="Marchal K."/>
            <person name="Chen J."/>
        </authorList>
    </citation>
    <scope>NUCLEOTIDE SEQUENCE [LARGE SCALE GENOMIC DNA]</scope>
    <source>
        <tissue evidence="1">Leaf</tissue>
    </source>
</reference>
<organism evidence="1 2">
    <name type="scientific">Nelumbo nucifera</name>
    <name type="common">Sacred lotus</name>
    <dbReference type="NCBI Taxonomy" id="4432"/>
    <lineage>
        <taxon>Eukaryota</taxon>
        <taxon>Viridiplantae</taxon>
        <taxon>Streptophyta</taxon>
        <taxon>Embryophyta</taxon>
        <taxon>Tracheophyta</taxon>
        <taxon>Spermatophyta</taxon>
        <taxon>Magnoliopsida</taxon>
        <taxon>Proteales</taxon>
        <taxon>Nelumbonaceae</taxon>
        <taxon>Nelumbo</taxon>
    </lineage>
</organism>
<dbReference type="Proteomes" id="UP000607653">
    <property type="component" value="Unassembled WGS sequence"/>
</dbReference>
<proteinExistence type="predicted"/>
<dbReference type="AlphaFoldDB" id="A0A822ZMM4"/>
<evidence type="ECO:0000313" key="1">
    <source>
        <dbReference type="EMBL" id="DAD43028.1"/>
    </source>
</evidence>
<keyword evidence="2" id="KW-1185">Reference proteome</keyword>
<name>A0A822ZMM4_NELNU</name>
<dbReference type="EMBL" id="DUZY01000006">
    <property type="protein sequence ID" value="DAD43028.1"/>
    <property type="molecule type" value="Genomic_DNA"/>
</dbReference>